<name>A0A4R3ZVE4_9ACTN</name>
<evidence type="ECO:0000313" key="4">
    <source>
        <dbReference type="Proteomes" id="UP000295805"/>
    </source>
</evidence>
<dbReference type="InterPro" id="IPR024537">
    <property type="entry name" value="DUF3322"/>
</dbReference>
<dbReference type="PIRSF" id="PIRSF028408">
    <property type="entry name" value="UCP028408"/>
    <property type="match status" value="1"/>
</dbReference>
<reference evidence="3 4" key="1">
    <citation type="submission" date="2019-03" db="EMBL/GenBank/DDBJ databases">
        <title>Root nodule microbial communities of legume samples collected from USA, Mexico and Botswana.</title>
        <authorList>
            <person name="Hirsch A."/>
        </authorList>
    </citation>
    <scope>NUCLEOTIDE SEQUENCE [LARGE SCALE GENOMIC DNA]</scope>
    <source>
        <strain evidence="3 4">55</strain>
    </source>
</reference>
<dbReference type="InterPro" id="IPR024534">
    <property type="entry name" value="JetD_C"/>
</dbReference>
<comment type="caution">
    <text evidence="3">The sequence shown here is derived from an EMBL/GenBank/DDBJ whole genome shotgun (WGS) entry which is preliminary data.</text>
</comment>
<dbReference type="InterPro" id="IPR014544">
    <property type="entry name" value="UCP028408"/>
</dbReference>
<dbReference type="AlphaFoldDB" id="A0A4R3ZVE4"/>
<evidence type="ECO:0000313" key="3">
    <source>
        <dbReference type="EMBL" id="TCW24548.1"/>
    </source>
</evidence>
<evidence type="ECO:0008006" key="5">
    <source>
        <dbReference type="Google" id="ProtNLM"/>
    </source>
</evidence>
<organism evidence="3 4">
    <name type="scientific">Dietzia cinnamea</name>
    <dbReference type="NCBI Taxonomy" id="321318"/>
    <lineage>
        <taxon>Bacteria</taxon>
        <taxon>Bacillati</taxon>
        <taxon>Actinomycetota</taxon>
        <taxon>Actinomycetes</taxon>
        <taxon>Mycobacteriales</taxon>
        <taxon>Dietziaceae</taxon>
        <taxon>Dietzia</taxon>
    </lineage>
</organism>
<sequence>MMPTAPRRWRTPADICAAVERRWKDGSLLRAHARGEAFPVVDLPLNGPRAGEIGDRLGEVEEWMTSLEVGSRAGTRYGLVHTEVGGRAVGRNRLPARAVIGDFAQAWALLGVRDDVAAYEGMLAAADEESNPAVRAWLLAKPLTALRYAPEWPQILAAYHWLSAARDSGRYLRQIDAPGVDTKFVENRRGVLAALLGVSGTAAGFLRDLGLAVKPEYLRLRVAPGLLDLPATELSLRCEELPGLDLPIRTAVIVENEVTYLTVPVPGDGVVIRGAGFDVARLGRWPALAGAEVHYWGDLDTHGFAILHRLRAHLPRVSSFLMDEKTLLAHRDRWGSESAPTHVALGLLTPAEAAVYDDLVTDRHGERIRLEQERIDWAWVLGRLPGSRHGP</sequence>
<accession>A0A4R3ZVE4</accession>
<feature type="domain" description="DUF3322" evidence="2">
    <location>
        <begin position="12"/>
        <end position="196"/>
    </location>
</feature>
<feature type="domain" description="Wadjet protein JetD C-terminal" evidence="1">
    <location>
        <begin position="210"/>
        <end position="381"/>
    </location>
</feature>
<dbReference type="RefSeq" id="WP_236885292.1">
    <property type="nucleotide sequence ID" value="NZ_CP143053.1"/>
</dbReference>
<dbReference type="Pfam" id="PF11795">
    <property type="entry name" value="DUF3322"/>
    <property type="match status" value="1"/>
</dbReference>
<dbReference type="GeneID" id="89531051"/>
<evidence type="ECO:0000259" key="1">
    <source>
        <dbReference type="Pfam" id="PF09983"/>
    </source>
</evidence>
<proteinExistence type="predicted"/>
<gene>
    <name evidence="3" type="ORF">EDD19_1064</name>
</gene>
<dbReference type="Proteomes" id="UP000295805">
    <property type="component" value="Unassembled WGS sequence"/>
</dbReference>
<protein>
    <recommendedName>
        <fullName evidence="5">Wadjet protein JetD C-terminal domain-containing protein</fullName>
    </recommendedName>
</protein>
<dbReference type="EMBL" id="SMCX01000006">
    <property type="protein sequence ID" value="TCW24548.1"/>
    <property type="molecule type" value="Genomic_DNA"/>
</dbReference>
<dbReference type="Pfam" id="PF09983">
    <property type="entry name" value="JetD_C"/>
    <property type="match status" value="1"/>
</dbReference>
<evidence type="ECO:0000259" key="2">
    <source>
        <dbReference type="Pfam" id="PF11795"/>
    </source>
</evidence>